<name>A0AAN9TYW4_9HEMI</name>
<evidence type="ECO:0000256" key="5">
    <source>
        <dbReference type="SAM" id="MobiDB-lite"/>
    </source>
</evidence>
<dbReference type="PROSITE" id="PS50826">
    <property type="entry name" value="RUN"/>
    <property type="match status" value="1"/>
</dbReference>
<dbReference type="Pfam" id="PF02759">
    <property type="entry name" value="RUN"/>
    <property type="match status" value="1"/>
</dbReference>
<dbReference type="Pfam" id="PF13901">
    <property type="entry name" value="RH_dom"/>
    <property type="match status" value="1"/>
</dbReference>
<feature type="region of interest" description="Disordered" evidence="5">
    <location>
        <begin position="524"/>
        <end position="565"/>
    </location>
</feature>
<dbReference type="EMBL" id="JBBCAQ010000017">
    <property type="protein sequence ID" value="KAK7597729.1"/>
    <property type="molecule type" value="Genomic_DNA"/>
</dbReference>
<dbReference type="PANTHER" id="PTHR45971">
    <property type="entry name" value="PHOX (PX) DOMAIN-CONTAINING PROTEIN"/>
    <property type="match status" value="1"/>
</dbReference>
<dbReference type="InterPro" id="IPR052428">
    <property type="entry name" value="Autophagy_HostDef_Reg"/>
</dbReference>
<dbReference type="AlphaFoldDB" id="A0AAN9TYW4"/>
<feature type="domain" description="RUN" evidence="6">
    <location>
        <begin position="33"/>
        <end position="170"/>
    </location>
</feature>
<evidence type="ECO:0000256" key="3">
    <source>
        <dbReference type="ARBA" id="ARBA00022753"/>
    </source>
</evidence>
<protein>
    <recommendedName>
        <fullName evidence="6">RUN domain-containing protein</fullName>
    </recommendedName>
</protein>
<dbReference type="Pfam" id="PF21054">
    <property type="entry name" value="RUBC_PIKBD"/>
    <property type="match status" value="1"/>
</dbReference>
<evidence type="ECO:0000313" key="8">
    <source>
        <dbReference type="Proteomes" id="UP001367676"/>
    </source>
</evidence>
<dbReference type="PANTHER" id="PTHR45971:SF1">
    <property type="entry name" value="RUBICON, ISOFORM A"/>
    <property type="match status" value="1"/>
</dbReference>
<evidence type="ECO:0000256" key="4">
    <source>
        <dbReference type="ARBA" id="ARBA00023006"/>
    </source>
</evidence>
<keyword evidence="2" id="KW-0597">Phosphoprotein</keyword>
<evidence type="ECO:0000256" key="1">
    <source>
        <dbReference type="ARBA" id="ARBA00004603"/>
    </source>
</evidence>
<evidence type="ECO:0000256" key="2">
    <source>
        <dbReference type="ARBA" id="ARBA00022553"/>
    </source>
</evidence>
<dbReference type="GO" id="GO:1901981">
    <property type="term" value="F:phosphatidylinositol phosphate binding"/>
    <property type="evidence" value="ECO:0007669"/>
    <property type="project" value="TreeGrafter"/>
</dbReference>
<sequence length="924" mass="105383">MDTGLDETNPSDILRHLKSTVETLLACQSTSAWNVFGGIHRLQVAVVKVLKHGFRFTKENGEPDFWVFIQGLSWLQPALAASPSFMGNPITGVRSPSRNSNKALTWIYRSLETDTLSEKLSWLLSDQEHVLSCYNANAFLRQPQYSEATLICLKAVELKQISILAKIDSSLYLKQRPISTHSHRRCLSNPEKDIVISSPSSPVQQEPMKEIILPDVVHTKTVNFPNKFSSFRRDRLNNSIVNSVFKSSSDEIAIKKKIKRHQLKKWFSCSDMYALYQKKRNCLAFYKRCELSRPRRQSLSELPSPTLEDYSSGENNFEYFSEILQVKYDKPKVDSRSKRIMQVANKKKSDSLDSLSSIGSAETIIYRDKIARPKRKRRVSFLKLPFQIWESSDDEHSNCSDDTKTLVQNNAISETDGRKKSFIENGGNIALPMTIGSYPKPSPGQSIMSFLSSGAFTRTNAELDRENAHFSVAEALIAVLEQVKCDQQFRLMDDIMEESDEEINHLKNIIRIRRQQKQNEKFQQLNEVSTDTSVTTDQSVNSLSSSVYSTSESMSTDQEDEASLKKTNHLSPFGAALSVSKLSLNSNSTTDFDRLSNSSTSAESVAISLLRGFNENKLPAASEFEWLISEGEVPQKILPLPNSFGVNKENDTVSENTSLLRGTQEWAPPRPQIIFTPHPPPIRRQLMEKQSFRCASCGTRVDQKYASKFRYCEYLGRYFCTGCHSGQTTIIPGRVLSKWDFSKYPVSNFSHELLDQLLTDPLFNVLDLNSSLYNSVRALQKVRLLRIALFYLKDFIFTCKHAENLADTIKSGERSYIYNEPDCYSLDDFINVKNNRMFKRLTELKKLCENHVNSCQLCQNRGFFCEICKKQEVIFPWQVSNVMRCNECSSCYHIKCYNRKRLCAKCSRSNSRNDSDSKLGNVEI</sequence>
<comment type="subcellular location">
    <subcellularLocation>
        <location evidence="1">Late endosome</location>
    </subcellularLocation>
</comment>
<organism evidence="7 8">
    <name type="scientific">Parthenolecanium corni</name>
    <dbReference type="NCBI Taxonomy" id="536013"/>
    <lineage>
        <taxon>Eukaryota</taxon>
        <taxon>Metazoa</taxon>
        <taxon>Ecdysozoa</taxon>
        <taxon>Arthropoda</taxon>
        <taxon>Hexapoda</taxon>
        <taxon>Insecta</taxon>
        <taxon>Pterygota</taxon>
        <taxon>Neoptera</taxon>
        <taxon>Paraneoptera</taxon>
        <taxon>Hemiptera</taxon>
        <taxon>Sternorrhyncha</taxon>
        <taxon>Coccoidea</taxon>
        <taxon>Coccidae</taxon>
        <taxon>Parthenolecanium</taxon>
    </lineage>
</organism>
<dbReference type="SMART" id="SM01175">
    <property type="entry name" value="DUF4206"/>
    <property type="match status" value="1"/>
</dbReference>
<dbReference type="InterPro" id="IPR048569">
    <property type="entry name" value="RUBC_PIKBD"/>
</dbReference>
<keyword evidence="4" id="KW-0072">Autophagy</keyword>
<accession>A0AAN9TYW4</accession>
<gene>
    <name evidence="7" type="ORF">V9T40_009954</name>
</gene>
<dbReference type="Proteomes" id="UP001367676">
    <property type="component" value="Unassembled WGS sequence"/>
</dbReference>
<keyword evidence="8" id="KW-1185">Reference proteome</keyword>
<keyword evidence="3" id="KW-0967">Endosome</keyword>
<dbReference type="InterPro" id="IPR037213">
    <property type="entry name" value="Run_dom_sf"/>
</dbReference>
<dbReference type="InterPro" id="IPR004012">
    <property type="entry name" value="Run_dom"/>
</dbReference>
<dbReference type="SUPFAM" id="SSF140741">
    <property type="entry name" value="RUN domain-like"/>
    <property type="match status" value="1"/>
</dbReference>
<comment type="caution">
    <text evidence="7">The sequence shown here is derived from an EMBL/GenBank/DDBJ whole genome shotgun (WGS) entry which is preliminary data.</text>
</comment>
<dbReference type="CDD" id="cd17686">
    <property type="entry name" value="RUN_RUBCN"/>
    <property type="match status" value="1"/>
</dbReference>
<proteinExistence type="predicted"/>
<dbReference type="GO" id="GO:0005770">
    <property type="term" value="C:late endosome"/>
    <property type="evidence" value="ECO:0007669"/>
    <property type="project" value="UniProtKB-SubCell"/>
</dbReference>
<dbReference type="InterPro" id="IPR025258">
    <property type="entry name" value="RH_dom"/>
</dbReference>
<evidence type="ECO:0000313" key="7">
    <source>
        <dbReference type="EMBL" id="KAK7597729.1"/>
    </source>
</evidence>
<evidence type="ECO:0000259" key="6">
    <source>
        <dbReference type="PROSITE" id="PS50826"/>
    </source>
</evidence>
<dbReference type="GO" id="GO:0006914">
    <property type="term" value="P:autophagy"/>
    <property type="evidence" value="ECO:0007669"/>
    <property type="project" value="UniProtKB-KW"/>
</dbReference>
<dbReference type="Gene3D" id="1.20.58.900">
    <property type="match status" value="1"/>
</dbReference>
<feature type="compositionally biased region" description="Low complexity" evidence="5">
    <location>
        <begin position="528"/>
        <end position="556"/>
    </location>
</feature>
<reference evidence="7 8" key="1">
    <citation type="submission" date="2024-03" db="EMBL/GenBank/DDBJ databases">
        <title>Adaptation during the transition from Ophiocordyceps entomopathogen to insect associate is accompanied by gene loss and intensified selection.</title>
        <authorList>
            <person name="Ward C.M."/>
            <person name="Onetto C.A."/>
            <person name="Borneman A.R."/>
        </authorList>
    </citation>
    <scope>NUCLEOTIDE SEQUENCE [LARGE SCALE GENOMIC DNA]</scope>
    <source>
        <strain evidence="7">AWRI1</strain>
        <tissue evidence="7">Single Adult Female</tissue>
    </source>
</reference>